<organism evidence="1 2">
    <name type="scientific">Spiroplasma eriocheiris</name>
    <dbReference type="NCBI Taxonomy" id="315358"/>
    <lineage>
        <taxon>Bacteria</taxon>
        <taxon>Bacillati</taxon>
        <taxon>Mycoplasmatota</taxon>
        <taxon>Mollicutes</taxon>
        <taxon>Entomoplasmatales</taxon>
        <taxon>Spiroplasmataceae</taxon>
        <taxon>Spiroplasma</taxon>
    </lineage>
</organism>
<evidence type="ECO:0000313" key="1">
    <source>
        <dbReference type="EMBL" id="AKM53702.1"/>
    </source>
</evidence>
<accession>A0A0H3XLP9</accession>
<reference evidence="1 2" key="1">
    <citation type="journal article" date="2015" name="Genome Biol. Evol.">
        <title>Found and Lost: The Fates of Horizontally Acquired Genes in Arthropod-Symbiotic Spiroplasma.</title>
        <authorList>
            <person name="Lo W.S."/>
            <person name="Gasparich G.E."/>
            <person name="Kuo C.H."/>
        </authorList>
    </citation>
    <scope>NUCLEOTIDE SEQUENCE [LARGE SCALE GENOMIC DNA]</scope>
    <source>
        <strain evidence="2">TDA-040725-5</strain>
    </source>
</reference>
<dbReference type="EMBL" id="CP011856">
    <property type="protein sequence ID" value="AKM53702.1"/>
    <property type="molecule type" value="Genomic_DNA"/>
</dbReference>
<dbReference type="RefSeq" id="WP_047790983.1">
    <property type="nucleotide sequence ID" value="NZ_CP011856.1"/>
</dbReference>
<protein>
    <submittedName>
        <fullName evidence="1">Uncharacterized protein</fullName>
    </submittedName>
</protein>
<name>A0A0H3XLP9_9MOLU</name>
<reference evidence="2" key="2">
    <citation type="submission" date="2015-06" db="EMBL/GenBank/DDBJ databases">
        <title>Complete genome sequence of Spiroplasma eriocheiris TDA-040725-5 (DSM 21848).</title>
        <authorList>
            <person name="Lo W.-S."/>
            <person name="Kuo C.-H."/>
        </authorList>
    </citation>
    <scope>NUCLEOTIDE SEQUENCE [LARGE SCALE GENOMIC DNA]</scope>
    <source>
        <strain evidence="2">TDA-040725-5</strain>
    </source>
</reference>
<proteinExistence type="predicted"/>
<dbReference type="STRING" id="315358.SERIO_v1c01000"/>
<dbReference type="KEGG" id="seri:SERIO_v1c01000"/>
<dbReference type="AlphaFoldDB" id="A0A0H3XLP9"/>
<sequence length="204" mass="24508">MKITDEKQLAELKQEYAERHVAINKPLYNSRYSESSRIIKMIRVIKLAKPVNEVFKTLLSMLAKDMNANLTYEDLEHDAFYRAGTKNKKHSMHLAYFKENEEVTLEWFTYEAWISKNFKFYQKPNSNKTKITYLELVKGNKAKTSPYEQVLRNNYIKAEIIRFDMQMYELKKNLGLLTHKETKFYDLKMSKYKERLSKIRIFTK</sequence>
<dbReference type="PATRIC" id="fig|743698.3.peg.102"/>
<keyword evidence="2" id="KW-1185">Reference proteome</keyword>
<evidence type="ECO:0000313" key="2">
    <source>
        <dbReference type="Proteomes" id="UP000035661"/>
    </source>
</evidence>
<dbReference type="Proteomes" id="UP000035661">
    <property type="component" value="Chromosome"/>
</dbReference>
<gene>
    <name evidence="1" type="ORF">SERIO_v1c01000</name>
</gene>